<feature type="transmembrane region" description="Helical" evidence="1">
    <location>
        <begin position="134"/>
        <end position="155"/>
    </location>
</feature>
<dbReference type="GO" id="GO:0140359">
    <property type="term" value="F:ABC-type transporter activity"/>
    <property type="evidence" value="ECO:0007669"/>
    <property type="project" value="InterPro"/>
</dbReference>
<keyword evidence="1" id="KW-0812">Transmembrane</keyword>
<feature type="non-terminal residue" evidence="2">
    <location>
        <position position="204"/>
    </location>
</feature>
<dbReference type="PANTHER" id="PTHR43471">
    <property type="entry name" value="ABC TRANSPORTER PERMEASE"/>
    <property type="match status" value="1"/>
</dbReference>
<proteinExistence type="predicted"/>
<keyword evidence="1" id="KW-1133">Transmembrane helix</keyword>
<reference evidence="2" key="1">
    <citation type="submission" date="2018-05" db="EMBL/GenBank/DDBJ databases">
        <authorList>
            <person name="Lanie J.A."/>
            <person name="Ng W.-L."/>
            <person name="Kazmierczak K.M."/>
            <person name="Andrzejewski T.M."/>
            <person name="Davidsen T.M."/>
            <person name="Wayne K.J."/>
            <person name="Tettelin H."/>
            <person name="Glass J.I."/>
            <person name="Rusch D."/>
            <person name="Podicherti R."/>
            <person name="Tsui H.-C.T."/>
            <person name="Winkler M.E."/>
        </authorList>
    </citation>
    <scope>NUCLEOTIDE SEQUENCE</scope>
</reference>
<accession>A0A382HYB7</accession>
<evidence type="ECO:0008006" key="3">
    <source>
        <dbReference type="Google" id="ProtNLM"/>
    </source>
</evidence>
<evidence type="ECO:0000313" key="2">
    <source>
        <dbReference type="EMBL" id="SVB92288.1"/>
    </source>
</evidence>
<gene>
    <name evidence="2" type="ORF">METZ01_LOCUS245142</name>
</gene>
<dbReference type="EMBL" id="UINC01064030">
    <property type="protein sequence ID" value="SVB92288.1"/>
    <property type="molecule type" value="Genomic_DNA"/>
</dbReference>
<dbReference type="AlphaFoldDB" id="A0A382HYB7"/>
<name>A0A382HYB7_9ZZZZ</name>
<organism evidence="2">
    <name type="scientific">marine metagenome</name>
    <dbReference type="NCBI Taxonomy" id="408172"/>
    <lineage>
        <taxon>unclassified sequences</taxon>
        <taxon>metagenomes</taxon>
        <taxon>ecological metagenomes</taxon>
    </lineage>
</organism>
<feature type="transmembrane region" description="Helical" evidence="1">
    <location>
        <begin position="21"/>
        <end position="39"/>
    </location>
</feature>
<keyword evidence="1" id="KW-0472">Membrane</keyword>
<protein>
    <recommendedName>
        <fullName evidence="3">ABC transporter permease</fullName>
    </recommendedName>
</protein>
<evidence type="ECO:0000256" key="1">
    <source>
        <dbReference type="SAM" id="Phobius"/>
    </source>
</evidence>
<dbReference type="Pfam" id="PF12679">
    <property type="entry name" value="ABC2_membrane_2"/>
    <property type="match status" value="1"/>
</dbReference>
<dbReference type="GO" id="GO:0005886">
    <property type="term" value="C:plasma membrane"/>
    <property type="evidence" value="ECO:0007669"/>
    <property type="project" value="UniProtKB-SubCell"/>
</dbReference>
<feature type="transmembrane region" description="Helical" evidence="1">
    <location>
        <begin position="176"/>
        <end position="203"/>
    </location>
</feature>
<sequence>MLLLRIIRKEVLHNVLSFRFAVTYALLFILVVVSMFLMGSQHRTKVDEYIRAEGQLTTKLDEITNTPDANEQFQKVIQADLPGARAPRPLSVLARGLEGSLPTQVSSRNRFVTRSSDDRLGRNVLYDVFQTPDFAYVVNIVLSLLALLFVFDSICGEKERGTLKVLLSNSVPRDTVLLGKWVGGYLSISAPFAVAVVGGFVYLS</sequence>